<feature type="transmembrane region" description="Helical" evidence="2">
    <location>
        <begin position="206"/>
        <end position="224"/>
    </location>
</feature>
<dbReference type="GO" id="GO:0046839">
    <property type="term" value="P:phospholipid dephosphorylation"/>
    <property type="evidence" value="ECO:0007669"/>
    <property type="project" value="TreeGrafter"/>
</dbReference>
<comment type="caution">
    <text evidence="4">The sequence shown here is derived from an EMBL/GenBank/DDBJ whole genome shotgun (WGS) entry which is preliminary data.</text>
</comment>
<dbReference type="AlphaFoldDB" id="A0A1F5L4A1"/>
<protein>
    <recommendedName>
        <fullName evidence="3">Phosphatidic acid phosphatase type 2/haloperoxidase domain-containing protein</fullName>
    </recommendedName>
</protein>
<dbReference type="STRING" id="1835702.A0A1F5L4A1"/>
<evidence type="ECO:0000259" key="3">
    <source>
        <dbReference type="Pfam" id="PF01569"/>
    </source>
</evidence>
<feature type="region of interest" description="Disordered" evidence="1">
    <location>
        <begin position="274"/>
        <end position="315"/>
    </location>
</feature>
<sequence>MATGLDPNLLVKAGAFTNSNYRDVYPAIDPTRGIALIGYGFYKQDPNHHPFSLTDPTISYPLSPETVTTKTLLLVSLFAPAVLVVLICALVVPGSAAATNPKSSAAQIIRRKIWEWNAGWMGLALALAIAFSGLLYLTLWFCSKFSVGFPYLPHYPVEDQSFADDATSVRRRGAAPPVYLMLIAFFPTATAAFIAGSRWFNYRHHGFDILFGSALGIFFAWIGFNMYHLPIRRGAGWAWGARSRRRAFLRGVGFPSSLGTDGWAYTHNSDVETHANGHSNGLGTDVEMAPQGRDAPFEGHAKPGSSSGNGARLEG</sequence>
<feature type="transmembrane region" description="Helical" evidence="2">
    <location>
        <begin position="118"/>
        <end position="142"/>
    </location>
</feature>
<keyword evidence="2" id="KW-0472">Membrane</keyword>
<evidence type="ECO:0000313" key="5">
    <source>
        <dbReference type="Proteomes" id="UP000177622"/>
    </source>
</evidence>
<dbReference type="GO" id="GO:0006644">
    <property type="term" value="P:phospholipid metabolic process"/>
    <property type="evidence" value="ECO:0007669"/>
    <property type="project" value="InterPro"/>
</dbReference>
<evidence type="ECO:0000256" key="1">
    <source>
        <dbReference type="SAM" id="MobiDB-lite"/>
    </source>
</evidence>
<dbReference type="Proteomes" id="UP000177622">
    <property type="component" value="Unassembled WGS sequence"/>
</dbReference>
<keyword evidence="2" id="KW-0812">Transmembrane</keyword>
<organism evidence="4 5">
    <name type="scientific">Penicillium arizonense</name>
    <dbReference type="NCBI Taxonomy" id="1835702"/>
    <lineage>
        <taxon>Eukaryota</taxon>
        <taxon>Fungi</taxon>
        <taxon>Dikarya</taxon>
        <taxon>Ascomycota</taxon>
        <taxon>Pezizomycotina</taxon>
        <taxon>Eurotiomycetes</taxon>
        <taxon>Eurotiomycetidae</taxon>
        <taxon>Eurotiales</taxon>
        <taxon>Aspergillaceae</taxon>
        <taxon>Penicillium</taxon>
    </lineage>
</organism>
<feature type="transmembrane region" description="Helical" evidence="2">
    <location>
        <begin position="178"/>
        <end position="200"/>
    </location>
</feature>
<dbReference type="RefSeq" id="XP_022483199.1">
    <property type="nucleotide sequence ID" value="XM_022636945.1"/>
</dbReference>
<dbReference type="InterPro" id="IPR043216">
    <property type="entry name" value="PAP-like"/>
</dbReference>
<dbReference type="GeneID" id="34581679"/>
<dbReference type="EMBL" id="LXJU01000037">
    <property type="protein sequence ID" value="OGE47741.1"/>
    <property type="molecule type" value="Genomic_DNA"/>
</dbReference>
<feature type="domain" description="Phosphatidic acid phosphatase type 2/haloperoxidase" evidence="3">
    <location>
        <begin position="128"/>
        <end position="228"/>
    </location>
</feature>
<dbReference type="Pfam" id="PF01569">
    <property type="entry name" value="PAP2"/>
    <property type="match status" value="1"/>
</dbReference>
<dbReference type="GO" id="GO:0008195">
    <property type="term" value="F:phosphatidate phosphatase activity"/>
    <property type="evidence" value="ECO:0007669"/>
    <property type="project" value="TreeGrafter"/>
</dbReference>
<evidence type="ECO:0000313" key="4">
    <source>
        <dbReference type="EMBL" id="OGE47741.1"/>
    </source>
</evidence>
<proteinExistence type="predicted"/>
<dbReference type="GO" id="GO:0016020">
    <property type="term" value="C:membrane"/>
    <property type="evidence" value="ECO:0007669"/>
    <property type="project" value="TreeGrafter"/>
</dbReference>
<dbReference type="PANTHER" id="PTHR10165">
    <property type="entry name" value="LIPID PHOSPHATE PHOSPHATASE"/>
    <property type="match status" value="1"/>
</dbReference>
<dbReference type="InterPro" id="IPR000326">
    <property type="entry name" value="PAP2/HPO"/>
</dbReference>
<feature type="transmembrane region" description="Helical" evidence="2">
    <location>
        <begin position="72"/>
        <end position="98"/>
    </location>
</feature>
<reference evidence="4 5" key="1">
    <citation type="journal article" date="2016" name="Sci. Rep.">
        <title>Penicillium arizonense, a new, genome sequenced fungal species, reveals a high chemical diversity in secreted metabolites.</title>
        <authorList>
            <person name="Grijseels S."/>
            <person name="Nielsen J.C."/>
            <person name="Randelovic M."/>
            <person name="Nielsen J."/>
            <person name="Nielsen K.F."/>
            <person name="Workman M."/>
            <person name="Frisvad J.C."/>
        </authorList>
    </citation>
    <scope>NUCLEOTIDE SEQUENCE [LARGE SCALE GENOMIC DNA]</scope>
    <source>
        <strain evidence="4 5">CBS 141311</strain>
    </source>
</reference>
<dbReference type="Gene3D" id="1.20.144.10">
    <property type="entry name" value="Phosphatidic acid phosphatase type 2/haloperoxidase"/>
    <property type="match status" value="1"/>
</dbReference>
<accession>A0A1F5L4A1</accession>
<dbReference type="PANTHER" id="PTHR10165:SF154">
    <property type="entry name" value="PAP2 DOMAIN PROTEIN (AFU_ORTHOLOGUE AFUA_1G09730)"/>
    <property type="match status" value="1"/>
</dbReference>
<keyword evidence="5" id="KW-1185">Reference proteome</keyword>
<gene>
    <name evidence="4" type="ORF">PENARI_c037G11724</name>
</gene>
<name>A0A1F5L4A1_PENAI</name>
<keyword evidence="2" id="KW-1133">Transmembrane helix</keyword>
<evidence type="ECO:0000256" key="2">
    <source>
        <dbReference type="SAM" id="Phobius"/>
    </source>
</evidence>
<dbReference type="OrthoDB" id="10030083at2759"/>